<dbReference type="Proteomes" id="UP000515344">
    <property type="component" value="Chromosome"/>
</dbReference>
<evidence type="ECO:0000313" key="2">
    <source>
        <dbReference type="Proteomes" id="UP000515344"/>
    </source>
</evidence>
<organism evidence="1 2">
    <name type="scientific">Lacibacter sediminis</name>
    <dbReference type="NCBI Taxonomy" id="2760713"/>
    <lineage>
        <taxon>Bacteria</taxon>
        <taxon>Pseudomonadati</taxon>
        <taxon>Bacteroidota</taxon>
        <taxon>Chitinophagia</taxon>
        <taxon>Chitinophagales</taxon>
        <taxon>Chitinophagaceae</taxon>
        <taxon>Lacibacter</taxon>
    </lineage>
</organism>
<evidence type="ECO:0000313" key="1">
    <source>
        <dbReference type="EMBL" id="QNA43893.1"/>
    </source>
</evidence>
<gene>
    <name evidence="1" type="ORF">H4075_17725</name>
</gene>
<dbReference type="EMBL" id="CP060007">
    <property type="protein sequence ID" value="QNA43893.1"/>
    <property type="molecule type" value="Genomic_DNA"/>
</dbReference>
<accession>A0A7G5XEJ0</accession>
<protein>
    <submittedName>
        <fullName evidence="1">Uncharacterized protein</fullName>
    </submittedName>
</protein>
<proteinExistence type="predicted"/>
<name>A0A7G5XEJ0_9BACT</name>
<dbReference type="AlphaFoldDB" id="A0A7G5XEJ0"/>
<sequence>MKKNQLYVLTLLFAIISLGLNSCSKEKSFSSGGSGGTGGTGGGGGTGGSGTYFMKFKLDGVQKEFSGTTSALITSFDAGGTIIHTGAFQGIQSASNTTANLMGINVNDVTALVTNKNYTDALVGITVQGVLLYFDASGDQLSSMFVTTDANVIIRLSEITTTSVSGTFSGKLASLTSGASATVTEGSFRVKRL</sequence>
<reference evidence="2" key="1">
    <citation type="submission" date="2020-08" db="EMBL/GenBank/DDBJ databases">
        <title>Lacibacter sp. S13-6-6 genome sequencing.</title>
        <authorList>
            <person name="Jin L."/>
        </authorList>
    </citation>
    <scope>NUCLEOTIDE SEQUENCE [LARGE SCALE GENOMIC DNA]</scope>
    <source>
        <strain evidence="2">S13-6-6</strain>
    </source>
</reference>
<dbReference type="RefSeq" id="WP_182802155.1">
    <property type="nucleotide sequence ID" value="NZ_CP060007.1"/>
</dbReference>
<keyword evidence="2" id="KW-1185">Reference proteome</keyword>
<dbReference type="KEGG" id="lacs:H4075_17725"/>